<reference evidence="4 5" key="1">
    <citation type="submission" date="2024-09" db="EMBL/GenBank/DDBJ databases">
        <authorList>
            <person name="Sun Q."/>
            <person name="Mori K."/>
        </authorList>
    </citation>
    <scope>NUCLEOTIDE SEQUENCE [LARGE SCALE GENOMIC DNA]</scope>
    <source>
        <strain evidence="4 5">JCM 11201</strain>
    </source>
</reference>
<proteinExistence type="inferred from homology"/>
<evidence type="ECO:0000256" key="2">
    <source>
        <dbReference type="RuleBase" id="RU367036"/>
    </source>
</evidence>
<dbReference type="Proteomes" id="UP001589609">
    <property type="component" value="Unassembled WGS sequence"/>
</dbReference>
<dbReference type="InterPro" id="IPR009288">
    <property type="entry name" value="AIG2-like_dom"/>
</dbReference>
<evidence type="ECO:0000259" key="3">
    <source>
        <dbReference type="Pfam" id="PF06094"/>
    </source>
</evidence>
<keyword evidence="5" id="KW-1185">Reference proteome</keyword>
<accession>A0ABV5WP85</accession>
<dbReference type="Pfam" id="PF06094">
    <property type="entry name" value="GGACT"/>
    <property type="match status" value="1"/>
</dbReference>
<comment type="similarity">
    <text evidence="1 2">Belongs to the gamma-glutamylcyclotransferase family.</text>
</comment>
<dbReference type="PANTHER" id="PTHR12510:SF4">
    <property type="entry name" value="GAMMA-GLUTAMYLAMINECYCLOTRANSFERASE"/>
    <property type="match status" value="1"/>
</dbReference>
<feature type="domain" description="Gamma-glutamylcyclotransferase AIG2-like" evidence="3">
    <location>
        <begin position="5"/>
        <end position="123"/>
    </location>
</feature>
<comment type="caution">
    <text evidence="4">The sequence shown here is derived from an EMBL/GenBank/DDBJ whole genome shotgun (WGS) entry which is preliminary data.</text>
</comment>
<evidence type="ECO:0000313" key="5">
    <source>
        <dbReference type="Proteomes" id="UP001589609"/>
    </source>
</evidence>
<evidence type="ECO:0000313" key="4">
    <source>
        <dbReference type="EMBL" id="MFB9762407.1"/>
    </source>
</evidence>
<dbReference type="Gene3D" id="3.10.490.10">
    <property type="entry name" value="Gamma-glutamyl cyclotransferase-like"/>
    <property type="match status" value="1"/>
</dbReference>
<dbReference type="RefSeq" id="WP_379952282.1">
    <property type="nucleotide sequence ID" value="NZ_JBHMAF010000196.1"/>
</dbReference>
<protein>
    <recommendedName>
        <fullName evidence="2">Gamma-glutamylcyclotransferase family protein</fullName>
    </recommendedName>
</protein>
<dbReference type="SUPFAM" id="SSF110857">
    <property type="entry name" value="Gamma-glutamyl cyclotransferase-like"/>
    <property type="match status" value="1"/>
</dbReference>
<sequence>MDYLLFVYGTLRKGEKNHYLIRKAECIEQNVYIYGSMYDTGAGYPAIRLDASQKVCGELYRIDDEMLRIVDRLEGYRPERNENLYERIHIQVFAEDREYEALVYVAGASLNDLTDCIQSGDWVEYRKKRI</sequence>
<evidence type="ECO:0000256" key="1">
    <source>
        <dbReference type="ARBA" id="ARBA00008861"/>
    </source>
</evidence>
<dbReference type="InterPro" id="IPR013024">
    <property type="entry name" value="GGCT-like"/>
</dbReference>
<name>A0ABV5WP85_9BACI</name>
<dbReference type="InterPro" id="IPR039126">
    <property type="entry name" value="GGACT"/>
</dbReference>
<dbReference type="EMBL" id="JBHMAF010000196">
    <property type="protein sequence ID" value="MFB9762407.1"/>
    <property type="molecule type" value="Genomic_DNA"/>
</dbReference>
<dbReference type="InterPro" id="IPR036568">
    <property type="entry name" value="GGCT-like_sf"/>
</dbReference>
<gene>
    <name evidence="4" type="ORF">ACFFMS_29715</name>
</gene>
<organism evidence="4 5">
    <name type="scientific">Ectobacillus funiculus</name>
    <dbReference type="NCBI Taxonomy" id="137993"/>
    <lineage>
        <taxon>Bacteria</taxon>
        <taxon>Bacillati</taxon>
        <taxon>Bacillota</taxon>
        <taxon>Bacilli</taxon>
        <taxon>Bacillales</taxon>
        <taxon>Bacillaceae</taxon>
        <taxon>Ectobacillus</taxon>
    </lineage>
</organism>
<dbReference type="CDD" id="cd06661">
    <property type="entry name" value="GGCT_like"/>
    <property type="match status" value="1"/>
</dbReference>
<dbReference type="PANTHER" id="PTHR12510">
    <property type="entry name" value="TROPONIN C-AKIN-1 PROTEIN"/>
    <property type="match status" value="1"/>
</dbReference>